<dbReference type="SUPFAM" id="SSF54001">
    <property type="entry name" value="Cysteine proteinases"/>
    <property type="match status" value="1"/>
</dbReference>
<evidence type="ECO:0000256" key="1">
    <source>
        <dbReference type="ARBA" id="ARBA00007074"/>
    </source>
</evidence>
<dbReference type="PANTHER" id="PTHR47053:SF1">
    <property type="entry name" value="MUREIN DD-ENDOPEPTIDASE MEPH-RELATED"/>
    <property type="match status" value="1"/>
</dbReference>
<dbReference type="Gene3D" id="3.90.1720.10">
    <property type="entry name" value="endopeptidase domain like (from Nostoc punctiforme)"/>
    <property type="match status" value="1"/>
</dbReference>
<feature type="domain" description="NlpC/P60" evidence="6">
    <location>
        <begin position="130"/>
        <end position="258"/>
    </location>
</feature>
<proteinExistence type="inferred from homology"/>
<dbReference type="Pfam" id="PF18348">
    <property type="entry name" value="SH3_16"/>
    <property type="match status" value="1"/>
</dbReference>
<keyword evidence="8" id="KW-1185">Reference proteome</keyword>
<dbReference type="InterPro" id="IPR038765">
    <property type="entry name" value="Papain-like_cys_pep_sf"/>
</dbReference>
<dbReference type="Gene3D" id="2.30.30.40">
    <property type="entry name" value="SH3 Domains"/>
    <property type="match status" value="1"/>
</dbReference>
<gene>
    <name evidence="7" type="ORF">KEM10_12175</name>
</gene>
<evidence type="ECO:0000256" key="4">
    <source>
        <dbReference type="ARBA" id="ARBA00022807"/>
    </source>
</evidence>
<accession>A0ABS5JX39</accession>
<dbReference type="PANTHER" id="PTHR47053">
    <property type="entry name" value="MUREIN DD-ENDOPEPTIDASE MEPH-RELATED"/>
    <property type="match status" value="1"/>
</dbReference>
<comment type="similarity">
    <text evidence="1">Belongs to the peptidase C40 family.</text>
</comment>
<evidence type="ECO:0000259" key="5">
    <source>
        <dbReference type="PROSITE" id="PS51781"/>
    </source>
</evidence>
<dbReference type="Pfam" id="PF00877">
    <property type="entry name" value="NLPC_P60"/>
    <property type="match status" value="1"/>
</dbReference>
<dbReference type="InterPro" id="IPR000064">
    <property type="entry name" value="NLP_P60_dom"/>
</dbReference>
<sequence length="259" mass="29325">MEKSICTFGYIPVRKDPEEQAEMVTQVLFGESYDITERIEKWCRIKLHTDGYEGWIDAKLVEKLSDKAVELWKNSPKWFVPGPFIKVVSEPEKSTHFISGGSQIVMNTADRNCFTIGTKDFCISSNYSISKPVGEITDVAYSFINVPYLWGGRNFFGLDCSGFVQIVYAIKEIQIPRDASQQVKLGTMVSFVEEAVAGDLAFFDDEEGNIVHVGMCLGKGEIIHASGRVRIDKFDHQGIFDNTTNKYTHKLRVIKRIIE</sequence>
<protein>
    <submittedName>
        <fullName evidence="7">C40 family peptidase</fullName>
    </submittedName>
</protein>
<reference evidence="7 8" key="1">
    <citation type="journal article" date="2015" name="Int. J. Syst. Evol. Microbiol.">
        <title>Carboxylicivirga linearis sp. nov., isolated from a sea cucumber culture pond.</title>
        <authorList>
            <person name="Wang F.Q."/>
            <person name="Zhou Y.X."/>
            <person name="Lin X.Z."/>
            <person name="Chen G.J."/>
            <person name="Du Z.J."/>
        </authorList>
    </citation>
    <scope>NUCLEOTIDE SEQUENCE [LARGE SCALE GENOMIC DNA]</scope>
    <source>
        <strain evidence="7 8">FB218</strain>
    </source>
</reference>
<comment type="caution">
    <text evidence="7">The sequence shown here is derived from an EMBL/GenBank/DDBJ whole genome shotgun (WGS) entry which is preliminary data.</text>
</comment>
<dbReference type="RefSeq" id="WP_212216279.1">
    <property type="nucleotide sequence ID" value="NZ_JAGUCO010000007.1"/>
</dbReference>
<evidence type="ECO:0000313" key="7">
    <source>
        <dbReference type="EMBL" id="MBS2099039.1"/>
    </source>
</evidence>
<organism evidence="7 8">
    <name type="scientific">Carboxylicivirga linearis</name>
    <dbReference type="NCBI Taxonomy" id="1628157"/>
    <lineage>
        <taxon>Bacteria</taxon>
        <taxon>Pseudomonadati</taxon>
        <taxon>Bacteroidota</taxon>
        <taxon>Bacteroidia</taxon>
        <taxon>Marinilabiliales</taxon>
        <taxon>Marinilabiliaceae</taxon>
        <taxon>Carboxylicivirga</taxon>
    </lineage>
</organism>
<dbReference type="PROSITE" id="PS51935">
    <property type="entry name" value="NLPC_P60"/>
    <property type="match status" value="1"/>
</dbReference>
<feature type="domain" description="SH3b" evidence="5">
    <location>
        <begin position="1"/>
        <end position="65"/>
    </location>
</feature>
<evidence type="ECO:0000256" key="3">
    <source>
        <dbReference type="ARBA" id="ARBA00022801"/>
    </source>
</evidence>
<dbReference type="InterPro" id="IPR041382">
    <property type="entry name" value="SH3_16"/>
</dbReference>
<evidence type="ECO:0000313" key="8">
    <source>
        <dbReference type="Proteomes" id="UP000708576"/>
    </source>
</evidence>
<evidence type="ECO:0000259" key="6">
    <source>
        <dbReference type="PROSITE" id="PS51935"/>
    </source>
</evidence>
<dbReference type="PROSITE" id="PS51781">
    <property type="entry name" value="SH3B"/>
    <property type="match status" value="1"/>
</dbReference>
<dbReference type="InterPro" id="IPR003646">
    <property type="entry name" value="SH3-like_bac-type"/>
</dbReference>
<keyword evidence="4" id="KW-0788">Thiol protease</keyword>
<dbReference type="EMBL" id="JAGUCO010000007">
    <property type="protein sequence ID" value="MBS2099039.1"/>
    <property type="molecule type" value="Genomic_DNA"/>
</dbReference>
<dbReference type="Proteomes" id="UP000708576">
    <property type="component" value="Unassembled WGS sequence"/>
</dbReference>
<evidence type="ECO:0000256" key="2">
    <source>
        <dbReference type="ARBA" id="ARBA00022670"/>
    </source>
</evidence>
<name>A0ABS5JX39_9BACT</name>
<keyword evidence="2" id="KW-0645">Protease</keyword>
<keyword evidence="3" id="KW-0378">Hydrolase</keyword>
<dbReference type="InterPro" id="IPR051202">
    <property type="entry name" value="Peptidase_C40"/>
</dbReference>